<dbReference type="AlphaFoldDB" id="A0A1W1VJG2"/>
<organism evidence="3 4">
    <name type="scientific">Deinococcus hopiensis KR-140</name>
    <dbReference type="NCBI Taxonomy" id="695939"/>
    <lineage>
        <taxon>Bacteria</taxon>
        <taxon>Thermotogati</taxon>
        <taxon>Deinococcota</taxon>
        <taxon>Deinococci</taxon>
        <taxon>Deinococcales</taxon>
        <taxon>Deinococcaceae</taxon>
        <taxon>Deinococcus</taxon>
    </lineage>
</organism>
<evidence type="ECO:0000313" key="3">
    <source>
        <dbReference type="EMBL" id="SMB93517.1"/>
    </source>
</evidence>
<keyword evidence="2" id="KW-0472">Membrane</keyword>
<feature type="transmembrane region" description="Helical" evidence="2">
    <location>
        <begin position="25"/>
        <end position="42"/>
    </location>
</feature>
<gene>
    <name evidence="3" type="ORF">SAMN00790413_02018</name>
</gene>
<reference evidence="3 4" key="1">
    <citation type="submission" date="2017-04" db="EMBL/GenBank/DDBJ databases">
        <authorList>
            <person name="Afonso C.L."/>
            <person name="Miller P.J."/>
            <person name="Scott M.A."/>
            <person name="Spackman E."/>
            <person name="Goraichik I."/>
            <person name="Dimitrov K.M."/>
            <person name="Suarez D.L."/>
            <person name="Swayne D.E."/>
        </authorList>
    </citation>
    <scope>NUCLEOTIDE SEQUENCE [LARGE SCALE GENOMIC DNA]</scope>
    <source>
        <strain evidence="3 4">KR-140</strain>
    </source>
</reference>
<protein>
    <submittedName>
        <fullName evidence="3">Uncharacterized protein</fullName>
    </submittedName>
</protein>
<accession>A0A1W1VJG2</accession>
<keyword evidence="2" id="KW-1133">Transmembrane helix</keyword>
<sequence>MASLFALLVPLLVLGLVFGNGNVLTALSVLLLLAALAAYLLLGDPRTAAKLPAALESKEAPRVAALLVPAVAISGVFGGSAGMCLVPGLAALALLLVAFQGPAGRIEVPDLAAALPPQDAPHPLPAGTDAEVLPSLDVRHLCRGLPSALAGEVLVTAEDLEAGGRGGGAPGGGHARRAFDAGQSLRHHLPETGSGPGRRSPRESATLPNWKPNWSAPWSRCARFPA</sequence>
<dbReference type="EMBL" id="FWWU01000009">
    <property type="protein sequence ID" value="SMB93517.1"/>
    <property type="molecule type" value="Genomic_DNA"/>
</dbReference>
<name>A0A1W1VJG2_9DEIO</name>
<feature type="transmembrane region" description="Helical" evidence="2">
    <location>
        <begin position="63"/>
        <end position="96"/>
    </location>
</feature>
<keyword evidence="4" id="KW-1185">Reference proteome</keyword>
<proteinExistence type="predicted"/>
<dbReference type="Proteomes" id="UP000192582">
    <property type="component" value="Unassembled WGS sequence"/>
</dbReference>
<keyword evidence="2" id="KW-0812">Transmembrane</keyword>
<evidence type="ECO:0000313" key="4">
    <source>
        <dbReference type="Proteomes" id="UP000192582"/>
    </source>
</evidence>
<evidence type="ECO:0000256" key="2">
    <source>
        <dbReference type="SAM" id="Phobius"/>
    </source>
</evidence>
<feature type="region of interest" description="Disordered" evidence="1">
    <location>
        <begin position="186"/>
        <end position="212"/>
    </location>
</feature>
<evidence type="ECO:0000256" key="1">
    <source>
        <dbReference type="SAM" id="MobiDB-lite"/>
    </source>
</evidence>